<dbReference type="EMBL" id="KT159937">
    <property type="protein sequence ID" value="AKR04228.1"/>
    <property type="molecule type" value="Genomic_DNA"/>
</dbReference>
<evidence type="ECO:0000313" key="1">
    <source>
        <dbReference type="EMBL" id="AKR04228.1"/>
    </source>
</evidence>
<sequence>MEKVKSCYETFVKLTIDAVLGSNSKNEVSVESVNFDMDMVILNRNIDVISINYKDFCQSKKQLFDMMKLVECKELSFVQSCLFGTLKSVYNHIVKTSQETGDLYSDSIMEIVQFLLVKRKLKNVITDMNKETKKIEEDIEICMSVFSIVTKQSSLTAAEITTCTNNIIKIMDKIWTDKFYIMKIVNVMYPSAIETPENQAKLQSITESFYMTPETIQIFLDTIVTWKYPSNIKTKSKVTDIIKTLFKRSSVLRKWKHDKSQEEIGQRIKTISILTTGIINYTNSNLSTFVKMFETFVEVCSEKYNIPRKMKNSDDYKRVALSVIEIAKHIKTEIRESNKNILIETVLSIWKTLEKYLNIGTFVNMNITTEKIQPLIEEAFPLVVNDSDDSVFDDWTRSCSDTGVFDFIVPT</sequence>
<dbReference type="KEGG" id="vg:25392271"/>
<dbReference type="GeneID" id="25392271"/>
<gene>
    <name evidence="1" type="ORF">SGPV104</name>
</gene>
<name>A0A0H4XWK6_9POXV</name>
<keyword evidence="2" id="KW-1185">Reference proteome</keyword>
<evidence type="ECO:0000313" key="2">
    <source>
        <dbReference type="Proteomes" id="UP000105007"/>
    </source>
</evidence>
<proteinExistence type="predicted"/>
<organism evidence="1 2">
    <name type="scientific">Salmon gill poxvirus</name>
    <dbReference type="NCBI Taxonomy" id="1680908"/>
    <lineage>
        <taxon>Viruses</taxon>
        <taxon>Varidnaviria</taxon>
        <taxon>Bamfordvirae</taxon>
        <taxon>Nucleocytoviricota</taxon>
        <taxon>Pokkesviricetes</taxon>
        <taxon>Chitovirales</taxon>
        <taxon>Poxviridae</taxon>
        <taxon>Chordopoxvirinae</taxon>
        <taxon>Salmonpoxvirus</taxon>
        <taxon>Salmonpoxvirus gillpox</taxon>
        <taxon>Salmon gillpox virus</taxon>
    </lineage>
</organism>
<protein>
    <submittedName>
        <fullName evidence="1">A6 protein</fullName>
    </submittedName>
</protein>
<reference evidence="1 2" key="1">
    <citation type="journal article" date="2015" name="J. Virol.">
        <title>Salmon gill poxvirus, the deepest representative of the Chordopoxvirinae.</title>
        <authorList>
            <person name="Gjessing M.C."/>
            <person name="Yutin N."/>
            <person name="Tengs T."/>
            <person name="Senkevich T."/>
            <person name="Koonin E.V."/>
            <person name="Ronning H.P."/>
            <person name="Alarson M."/>
            <person name="Ylving S."/>
            <person name="Lie K.-I."/>
            <person name="Saure B."/>
            <person name="Tran L."/>
            <person name="Moss B."/>
            <person name="Dale O.B."/>
        </authorList>
    </citation>
    <scope>NUCLEOTIDE SEQUENCE [LARGE SCALE GENOMIC DNA]</scope>
    <source>
        <strain evidence="1">2012-04-F277-L3G</strain>
    </source>
</reference>
<dbReference type="Proteomes" id="UP000105007">
    <property type="component" value="Segment"/>
</dbReference>
<accession>A0A0H4XWK6</accession>
<dbReference type="RefSeq" id="YP_009162476.1">
    <property type="nucleotide sequence ID" value="NC_027707.1"/>
</dbReference>